<comment type="caution">
    <text evidence="1">The sequence shown here is derived from an EMBL/GenBank/DDBJ whole genome shotgun (WGS) entry which is preliminary data.</text>
</comment>
<name>A0ABS7UGR9_9ACTN</name>
<sequence>MQLTRVDDLDAEVDALAARHGGRAGLTAVLGGLDRRLRRTWAPCLTPHRAWTWEAVDRGDRRWWPQGVAAAPGGRYVAVSWYSTDHRSRISFADLRRRRYRHVELVLPSADGHAPLPVHAGGIAWSGSTLHVAATRAGLWVCDTRDVVRTEAGYLLPVRHRLAPSDDFRFSFLGSVGDGLVAGEYGGRTQTHRVAHIGTDAFAEVTEVVDLGVVRAQGVAIADGTYYLTASHGTRTPGSLWMGRAGALRERRYAVPMGPEDLAHDPTTDRLWTVTEHPHRRWIVTIRRRWL</sequence>
<evidence type="ECO:0000313" key="1">
    <source>
        <dbReference type="EMBL" id="MBZ5740077.1"/>
    </source>
</evidence>
<gene>
    <name evidence="1" type="ORF">K8U61_18015</name>
</gene>
<organism evidence="1 2">
    <name type="scientific">Nocardioides mangrovi</name>
    <dbReference type="NCBI Taxonomy" id="2874580"/>
    <lineage>
        <taxon>Bacteria</taxon>
        <taxon>Bacillati</taxon>
        <taxon>Actinomycetota</taxon>
        <taxon>Actinomycetes</taxon>
        <taxon>Propionibacteriales</taxon>
        <taxon>Nocardioidaceae</taxon>
        <taxon>Nocardioides</taxon>
    </lineage>
</organism>
<dbReference type="EMBL" id="JAIQZJ010000012">
    <property type="protein sequence ID" value="MBZ5740077.1"/>
    <property type="molecule type" value="Genomic_DNA"/>
</dbReference>
<evidence type="ECO:0000313" key="2">
    <source>
        <dbReference type="Proteomes" id="UP000780875"/>
    </source>
</evidence>
<accession>A0ABS7UGR9</accession>
<dbReference type="SUPFAM" id="SSF63829">
    <property type="entry name" value="Calcium-dependent phosphotriesterase"/>
    <property type="match status" value="1"/>
</dbReference>
<reference evidence="1 2" key="1">
    <citation type="submission" date="2021-09" db="EMBL/GenBank/DDBJ databases">
        <title>Whole genome sequence of Nocardioides sp. GBK3QG-3.</title>
        <authorList>
            <person name="Tuo L."/>
        </authorList>
    </citation>
    <scope>NUCLEOTIDE SEQUENCE [LARGE SCALE GENOMIC DNA]</scope>
    <source>
        <strain evidence="1 2">GBK3QG-3</strain>
    </source>
</reference>
<keyword evidence="2" id="KW-1185">Reference proteome</keyword>
<dbReference type="RefSeq" id="WP_224124440.1">
    <property type="nucleotide sequence ID" value="NZ_JAIQZJ010000012.1"/>
</dbReference>
<protein>
    <submittedName>
        <fullName evidence="1">Uncharacterized protein</fullName>
    </submittedName>
</protein>
<dbReference type="Proteomes" id="UP000780875">
    <property type="component" value="Unassembled WGS sequence"/>
</dbReference>
<proteinExistence type="predicted"/>